<dbReference type="PRINTS" id="PR00109">
    <property type="entry name" value="TYRKINASE"/>
</dbReference>
<evidence type="ECO:0000259" key="5">
    <source>
        <dbReference type="PROSITE" id="PS50011"/>
    </source>
</evidence>
<dbReference type="SMART" id="SM00219">
    <property type="entry name" value="TyrKc"/>
    <property type="match status" value="1"/>
</dbReference>
<comment type="catalytic activity">
    <reaction evidence="2">
        <text>L-tyrosyl-[protein] + ATP = O-phospho-L-tyrosyl-[protein] + ADP + H(+)</text>
        <dbReference type="Rhea" id="RHEA:10596"/>
        <dbReference type="Rhea" id="RHEA-COMP:10136"/>
        <dbReference type="Rhea" id="RHEA-COMP:20101"/>
        <dbReference type="ChEBI" id="CHEBI:15378"/>
        <dbReference type="ChEBI" id="CHEBI:30616"/>
        <dbReference type="ChEBI" id="CHEBI:46858"/>
        <dbReference type="ChEBI" id="CHEBI:61978"/>
        <dbReference type="ChEBI" id="CHEBI:456216"/>
        <dbReference type="EC" id="2.7.10.1"/>
    </reaction>
</comment>
<dbReference type="InterPro" id="IPR050122">
    <property type="entry name" value="RTK"/>
</dbReference>
<keyword evidence="6" id="KW-1185">Reference proteome</keyword>
<evidence type="ECO:0000256" key="1">
    <source>
        <dbReference type="ARBA" id="ARBA00004167"/>
    </source>
</evidence>
<evidence type="ECO:0000256" key="4">
    <source>
        <dbReference type="SAM" id="MobiDB-lite"/>
    </source>
</evidence>
<dbReference type="RefSeq" id="XP_015174927.1">
    <property type="nucleotide sequence ID" value="XM_015319441.1"/>
</dbReference>
<evidence type="ECO:0000313" key="7">
    <source>
        <dbReference type="RefSeq" id="XP_015174927.1"/>
    </source>
</evidence>
<protein>
    <submittedName>
        <fullName evidence="7">Proto-oncogene tyrosine-protein kinase receptor Ret</fullName>
    </submittedName>
</protein>
<dbReference type="InterPro" id="IPR017441">
    <property type="entry name" value="Protein_kinase_ATP_BS"/>
</dbReference>
<keyword evidence="7" id="KW-0675">Receptor</keyword>
<accession>A0ABM1I3Z0</accession>
<feature type="region of interest" description="Disordered" evidence="4">
    <location>
        <begin position="365"/>
        <end position="389"/>
    </location>
</feature>
<name>A0ABM1I3Z0_POLDO</name>
<dbReference type="Pfam" id="PF00069">
    <property type="entry name" value="Pkinase"/>
    <property type="match status" value="1"/>
</dbReference>
<dbReference type="InterPro" id="IPR001245">
    <property type="entry name" value="Ser-Thr/Tyr_kinase_cat_dom"/>
</dbReference>
<dbReference type="InterPro" id="IPR020635">
    <property type="entry name" value="Tyr_kinase_cat_dom"/>
</dbReference>
<dbReference type="GeneID" id="107065595"/>
<dbReference type="Proteomes" id="UP000694924">
    <property type="component" value="Unplaced"/>
</dbReference>
<evidence type="ECO:0000313" key="6">
    <source>
        <dbReference type="Proteomes" id="UP000694924"/>
    </source>
</evidence>
<keyword evidence="3" id="KW-0067">ATP-binding</keyword>
<feature type="compositionally biased region" description="Polar residues" evidence="4">
    <location>
        <begin position="366"/>
        <end position="386"/>
    </location>
</feature>
<dbReference type="PANTHER" id="PTHR24416:SF617">
    <property type="entry name" value="RET ONCOGENE, ISOFORM A"/>
    <property type="match status" value="1"/>
</dbReference>
<dbReference type="InterPro" id="IPR008266">
    <property type="entry name" value="Tyr_kinase_AS"/>
</dbReference>
<dbReference type="PROSITE" id="PS00109">
    <property type="entry name" value="PROTEIN_KINASE_TYR"/>
    <property type="match status" value="1"/>
</dbReference>
<dbReference type="GO" id="GO:0016301">
    <property type="term" value="F:kinase activity"/>
    <property type="evidence" value="ECO:0007669"/>
    <property type="project" value="UniProtKB-KW"/>
</dbReference>
<keyword evidence="3" id="KW-0547">Nucleotide-binding</keyword>
<keyword evidence="7" id="KW-0808">Transferase</keyword>
<dbReference type="PROSITE" id="PS00107">
    <property type="entry name" value="PROTEIN_KINASE_ATP"/>
    <property type="match status" value="1"/>
</dbReference>
<organism evidence="6 7">
    <name type="scientific">Polistes dominula</name>
    <name type="common">European paper wasp</name>
    <name type="synonym">Vespa dominula</name>
    <dbReference type="NCBI Taxonomy" id="743375"/>
    <lineage>
        <taxon>Eukaryota</taxon>
        <taxon>Metazoa</taxon>
        <taxon>Ecdysozoa</taxon>
        <taxon>Arthropoda</taxon>
        <taxon>Hexapoda</taxon>
        <taxon>Insecta</taxon>
        <taxon>Pterygota</taxon>
        <taxon>Neoptera</taxon>
        <taxon>Endopterygota</taxon>
        <taxon>Hymenoptera</taxon>
        <taxon>Apocrita</taxon>
        <taxon>Aculeata</taxon>
        <taxon>Vespoidea</taxon>
        <taxon>Vespidae</taxon>
        <taxon>Polistinae</taxon>
        <taxon>Polistini</taxon>
        <taxon>Polistes</taxon>
    </lineage>
</organism>
<keyword evidence="7" id="KW-0418">Kinase</keyword>
<evidence type="ECO:0000256" key="3">
    <source>
        <dbReference type="PROSITE-ProRule" id="PRU10141"/>
    </source>
</evidence>
<dbReference type="InterPro" id="IPR000719">
    <property type="entry name" value="Prot_kinase_dom"/>
</dbReference>
<gene>
    <name evidence="7" type="primary">LOC107065595</name>
</gene>
<dbReference type="SUPFAM" id="SSF56112">
    <property type="entry name" value="Protein kinase-like (PK-like)"/>
    <property type="match status" value="1"/>
</dbReference>
<dbReference type="Gene3D" id="3.30.200.20">
    <property type="entry name" value="Phosphorylase Kinase, domain 1"/>
    <property type="match status" value="1"/>
</dbReference>
<dbReference type="Pfam" id="PF07714">
    <property type="entry name" value="PK_Tyr_Ser-Thr"/>
    <property type="match status" value="1"/>
</dbReference>
<dbReference type="PANTHER" id="PTHR24416">
    <property type="entry name" value="TYROSINE-PROTEIN KINASE RECEPTOR"/>
    <property type="match status" value="1"/>
</dbReference>
<dbReference type="Gene3D" id="1.10.510.10">
    <property type="entry name" value="Transferase(Phosphotransferase) domain 1"/>
    <property type="match status" value="1"/>
</dbReference>
<proteinExistence type="predicted"/>
<dbReference type="PROSITE" id="PS50011">
    <property type="entry name" value="PROTEIN_KINASE_DOM"/>
    <property type="match status" value="1"/>
</dbReference>
<feature type="binding site" evidence="3">
    <location>
        <position position="59"/>
    </location>
    <ligand>
        <name>ATP</name>
        <dbReference type="ChEBI" id="CHEBI:30616"/>
    </ligand>
</feature>
<feature type="domain" description="Protein kinase" evidence="5">
    <location>
        <begin position="25"/>
        <end position="262"/>
    </location>
</feature>
<dbReference type="InterPro" id="IPR011009">
    <property type="entry name" value="Kinase-like_dom_sf"/>
</dbReference>
<sequence length="419" mass="46954">MVTAPNDVILLVQPDPKWEFPRTRLTIEQVLGEGEFGRVLRAKAIDIGGWPGPTTVAVKTLKEDACASELADLLSEYQLLKEAQHPNVIRLLGACTSPGGPVYLIIEFAEFGSLRLVHRDLAARNVLLATGKVCKISDFGLTRDVYEDDAYLKRSKGRVPVKWMAPESLADHVYTSKSDVWSFGVLLWELVTLGASPYPGVDVHNLYNLLKAGYRMEKPANCSQQLYKLMVSCWHEEPGMRPSFKELTCHWERMLEDGVEYLDLNPRTVHNQSYFASLHALDSPTSSGDQGIEEAKVNILRTDTVNYLSKPSSEPVTKSDKVNKLHAFWQEPIGSFPTNEAIKSPYVNDRPPSLNINHYESPIKLRNTSVTSNSENDLKTPTNERPQSYIDMQGKKAKETEDLLVFGSLESKEDNDSTN</sequence>
<evidence type="ECO:0000256" key="2">
    <source>
        <dbReference type="ARBA" id="ARBA00051243"/>
    </source>
</evidence>
<reference evidence="7" key="1">
    <citation type="submission" date="2025-08" db="UniProtKB">
        <authorList>
            <consortium name="RefSeq"/>
        </authorList>
    </citation>
    <scope>IDENTIFICATION</scope>
    <source>
        <tissue evidence="7">Whole body</tissue>
    </source>
</reference>
<comment type="subcellular location">
    <subcellularLocation>
        <location evidence="1">Membrane</location>
        <topology evidence="1">Single-pass membrane protein</topology>
    </subcellularLocation>
</comment>